<evidence type="ECO:0000256" key="1">
    <source>
        <dbReference type="ARBA" id="ARBA00023015"/>
    </source>
</evidence>
<dbReference type="InterPro" id="IPR014322">
    <property type="entry name" value="RNA_pol_sigma-B/F/G"/>
</dbReference>
<evidence type="ECO:0000313" key="10">
    <source>
        <dbReference type="Proteomes" id="UP001418444"/>
    </source>
</evidence>
<sequence>MTTDRYTEATELLRARAEHRPGEPEYDRLRGEIIVLCLPLTEHIARRFSGRGEPYDDLLQVARVGLIQAIDRFDPHAGSELLSFAVPTVMGEVRRHFRDRAASIRVPRRSRELHSQILDAREELSQEQGRTPGAAAIAARLDVPVEQVRKAIDDCAAGAAISLDEGRPDDEGMTRADRLGSPDPGYGHVDDTLALAPALETLPDRERRILGLRFFGQKSQSEIAEEIGMSQMHVSRLLRRSLGDLRKQLTPMRAA</sequence>
<accession>A0ABP7P9Q0</accession>
<gene>
    <name evidence="9" type="primary">sigF</name>
    <name evidence="9" type="ORF">GCM10022231_22720</name>
</gene>
<feature type="region of interest" description="Disordered" evidence="5">
    <location>
        <begin position="163"/>
        <end position="188"/>
    </location>
</feature>
<organism evidence="9 10">
    <name type="scientific">Gordonia caeni</name>
    <dbReference type="NCBI Taxonomy" id="1007097"/>
    <lineage>
        <taxon>Bacteria</taxon>
        <taxon>Bacillati</taxon>
        <taxon>Actinomycetota</taxon>
        <taxon>Actinomycetes</taxon>
        <taxon>Mycobacteriales</taxon>
        <taxon>Gordoniaceae</taxon>
        <taxon>Gordonia</taxon>
    </lineage>
</organism>
<dbReference type="PRINTS" id="PR00046">
    <property type="entry name" value="SIGMA70FCT"/>
</dbReference>
<keyword evidence="2" id="KW-0731">Sigma factor</keyword>
<dbReference type="Pfam" id="PF04539">
    <property type="entry name" value="Sigma70_r3"/>
    <property type="match status" value="1"/>
</dbReference>
<dbReference type="Pfam" id="PF04545">
    <property type="entry name" value="Sigma70_r4"/>
    <property type="match status" value="1"/>
</dbReference>
<feature type="domain" description="RNA polymerase sigma-70 region 4" evidence="8">
    <location>
        <begin position="198"/>
        <end position="247"/>
    </location>
</feature>
<evidence type="ECO:0000256" key="4">
    <source>
        <dbReference type="ARBA" id="ARBA00023163"/>
    </source>
</evidence>
<dbReference type="InterPro" id="IPR013325">
    <property type="entry name" value="RNA_pol_sigma_r2"/>
</dbReference>
<reference evidence="10" key="1">
    <citation type="journal article" date="2019" name="Int. J. Syst. Evol. Microbiol.">
        <title>The Global Catalogue of Microorganisms (GCM) 10K type strain sequencing project: providing services to taxonomists for standard genome sequencing and annotation.</title>
        <authorList>
            <consortium name="The Broad Institute Genomics Platform"/>
            <consortium name="The Broad Institute Genome Sequencing Center for Infectious Disease"/>
            <person name="Wu L."/>
            <person name="Ma J."/>
        </authorList>
    </citation>
    <scope>NUCLEOTIDE SEQUENCE [LARGE SCALE GENOMIC DNA]</scope>
    <source>
        <strain evidence="10">JCM 16923</strain>
    </source>
</reference>
<protein>
    <submittedName>
        <fullName evidence="9">RNA polymerase sigma factor SigF</fullName>
    </submittedName>
</protein>
<proteinExistence type="predicted"/>
<dbReference type="Proteomes" id="UP001418444">
    <property type="component" value="Unassembled WGS sequence"/>
</dbReference>
<dbReference type="InterPro" id="IPR007630">
    <property type="entry name" value="RNA_pol_sigma70_r4"/>
</dbReference>
<dbReference type="Gene3D" id="1.20.120.1810">
    <property type="match status" value="1"/>
</dbReference>
<evidence type="ECO:0000313" key="9">
    <source>
        <dbReference type="EMBL" id="GAA3962046.1"/>
    </source>
</evidence>
<dbReference type="Gene3D" id="1.10.10.10">
    <property type="entry name" value="Winged helix-like DNA-binding domain superfamily/Winged helix DNA-binding domain"/>
    <property type="match status" value="2"/>
</dbReference>
<dbReference type="CDD" id="cd06171">
    <property type="entry name" value="Sigma70_r4"/>
    <property type="match status" value="1"/>
</dbReference>
<keyword evidence="4" id="KW-0804">Transcription</keyword>
<dbReference type="InterPro" id="IPR007627">
    <property type="entry name" value="RNA_pol_sigma70_r2"/>
</dbReference>
<comment type="caution">
    <text evidence="9">The sequence shown here is derived from an EMBL/GenBank/DDBJ whole genome shotgun (WGS) entry which is preliminary data.</text>
</comment>
<dbReference type="EMBL" id="BAAAZW010000006">
    <property type="protein sequence ID" value="GAA3962046.1"/>
    <property type="molecule type" value="Genomic_DNA"/>
</dbReference>
<evidence type="ECO:0000259" key="6">
    <source>
        <dbReference type="Pfam" id="PF04539"/>
    </source>
</evidence>
<keyword evidence="3" id="KW-0238">DNA-binding</keyword>
<evidence type="ECO:0000256" key="2">
    <source>
        <dbReference type="ARBA" id="ARBA00023082"/>
    </source>
</evidence>
<evidence type="ECO:0000259" key="8">
    <source>
        <dbReference type="Pfam" id="PF04545"/>
    </source>
</evidence>
<dbReference type="NCBIfam" id="TIGR02980">
    <property type="entry name" value="SigBFG"/>
    <property type="match status" value="1"/>
</dbReference>
<dbReference type="SUPFAM" id="SSF88659">
    <property type="entry name" value="Sigma3 and sigma4 domains of RNA polymerase sigma factors"/>
    <property type="match status" value="2"/>
</dbReference>
<dbReference type="InterPro" id="IPR013324">
    <property type="entry name" value="RNA_pol_sigma_r3/r4-like"/>
</dbReference>
<keyword evidence="10" id="KW-1185">Reference proteome</keyword>
<dbReference type="InterPro" id="IPR007624">
    <property type="entry name" value="RNA_pol_sigma70_r3"/>
</dbReference>
<dbReference type="InterPro" id="IPR036388">
    <property type="entry name" value="WH-like_DNA-bd_sf"/>
</dbReference>
<dbReference type="SUPFAM" id="SSF88946">
    <property type="entry name" value="Sigma2 domain of RNA polymerase sigma factors"/>
    <property type="match status" value="1"/>
</dbReference>
<dbReference type="Pfam" id="PF04542">
    <property type="entry name" value="Sigma70_r2"/>
    <property type="match status" value="1"/>
</dbReference>
<feature type="domain" description="RNA polymerase sigma-70 region 2" evidence="7">
    <location>
        <begin position="37"/>
        <end position="101"/>
    </location>
</feature>
<feature type="compositionally biased region" description="Basic and acidic residues" evidence="5">
    <location>
        <begin position="164"/>
        <end position="180"/>
    </location>
</feature>
<dbReference type="InterPro" id="IPR014284">
    <property type="entry name" value="RNA_pol_sigma-70_dom"/>
</dbReference>
<dbReference type="PANTHER" id="PTHR30385">
    <property type="entry name" value="SIGMA FACTOR F FLAGELLAR"/>
    <property type="match status" value="1"/>
</dbReference>
<dbReference type="PANTHER" id="PTHR30385:SF4">
    <property type="entry name" value="RNA POLYMERASE SIGMA-E FACTOR"/>
    <property type="match status" value="1"/>
</dbReference>
<dbReference type="RefSeq" id="WP_344783763.1">
    <property type="nucleotide sequence ID" value="NZ_BAAAZW010000006.1"/>
</dbReference>
<keyword evidence="1" id="KW-0805">Transcription regulation</keyword>
<dbReference type="NCBIfam" id="TIGR02937">
    <property type="entry name" value="sigma70-ECF"/>
    <property type="match status" value="1"/>
</dbReference>
<feature type="domain" description="RNA polymerase sigma-70 region 3" evidence="6">
    <location>
        <begin position="113"/>
        <end position="170"/>
    </location>
</feature>
<dbReference type="InterPro" id="IPR000943">
    <property type="entry name" value="RNA_pol_sigma70"/>
</dbReference>
<name>A0ABP7P9Q0_9ACTN</name>
<evidence type="ECO:0000256" key="5">
    <source>
        <dbReference type="SAM" id="MobiDB-lite"/>
    </source>
</evidence>
<evidence type="ECO:0000259" key="7">
    <source>
        <dbReference type="Pfam" id="PF04542"/>
    </source>
</evidence>
<evidence type="ECO:0000256" key="3">
    <source>
        <dbReference type="ARBA" id="ARBA00023125"/>
    </source>
</evidence>